<feature type="region of interest" description="Disordered" evidence="1">
    <location>
        <begin position="205"/>
        <end position="229"/>
    </location>
</feature>
<gene>
    <name evidence="2" type="ORF">FGO68_gene12758</name>
</gene>
<dbReference type="OrthoDB" id="443022at2759"/>
<feature type="compositionally biased region" description="Polar residues" evidence="1">
    <location>
        <begin position="86"/>
        <end position="101"/>
    </location>
</feature>
<organism evidence="2 3">
    <name type="scientific">Halteria grandinella</name>
    <dbReference type="NCBI Taxonomy" id="5974"/>
    <lineage>
        <taxon>Eukaryota</taxon>
        <taxon>Sar</taxon>
        <taxon>Alveolata</taxon>
        <taxon>Ciliophora</taxon>
        <taxon>Intramacronucleata</taxon>
        <taxon>Spirotrichea</taxon>
        <taxon>Stichotrichia</taxon>
        <taxon>Sporadotrichida</taxon>
        <taxon>Halteriidae</taxon>
        <taxon>Halteria</taxon>
    </lineage>
</organism>
<evidence type="ECO:0000313" key="3">
    <source>
        <dbReference type="Proteomes" id="UP000785679"/>
    </source>
</evidence>
<reference evidence="2" key="1">
    <citation type="submission" date="2019-06" db="EMBL/GenBank/DDBJ databases">
        <authorList>
            <person name="Zheng W."/>
        </authorList>
    </citation>
    <scope>NUCLEOTIDE SEQUENCE</scope>
    <source>
        <strain evidence="2">QDHG01</strain>
    </source>
</reference>
<dbReference type="Proteomes" id="UP000785679">
    <property type="component" value="Unassembled WGS sequence"/>
</dbReference>
<feature type="region of interest" description="Disordered" evidence="1">
    <location>
        <begin position="84"/>
        <end position="114"/>
    </location>
</feature>
<feature type="compositionally biased region" description="Basic and acidic residues" evidence="1">
    <location>
        <begin position="104"/>
        <end position="113"/>
    </location>
</feature>
<dbReference type="EMBL" id="RRYP01011195">
    <property type="protein sequence ID" value="TNV77893.1"/>
    <property type="molecule type" value="Genomic_DNA"/>
</dbReference>
<comment type="caution">
    <text evidence="2">The sequence shown here is derived from an EMBL/GenBank/DDBJ whole genome shotgun (WGS) entry which is preliminary data.</text>
</comment>
<proteinExistence type="predicted"/>
<dbReference type="AlphaFoldDB" id="A0A8J8NN30"/>
<evidence type="ECO:0000256" key="1">
    <source>
        <dbReference type="SAM" id="MobiDB-lite"/>
    </source>
</evidence>
<accession>A0A8J8NN30</accession>
<keyword evidence="3" id="KW-1185">Reference proteome</keyword>
<name>A0A8J8NN30_HALGN</name>
<sequence>MNSSGAYNTAGGLTNNAVGNPLPAHLSNMGTRVNSQNRIISPTSSCNQYPHLKAENSVFNSASNNKRSTQYGGVGPQNVIPVSYGGNASQHQRSTSNQGFFGQSKHEQREEIQQRLSQYGSVVHQQPVQFKSVISTTSKAPLPYGTTDKDGEPISVKGHLHDLENKLSDILTEIKYHRSQVGMVRSEKDTLESVLTMKIQDTKKSVQNDETRVRNDMERSRKTQKTETQRLQQQVRTLNIETNTIAQKLLALQRRVHEMEANVGIEQ</sequence>
<feature type="compositionally biased region" description="Basic and acidic residues" evidence="1">
    <location>
        <begin position="205"/>
        <end position="228"/>
    </location>
</feature>
<protein>
    <submittedName>
        <fullName evidence="2">Uncharacterized protein</fullName>
    </submittedName>
</protein>
<evidence type="ECO:0000313" key="2">
    <source>
        <dbReference type="EMBL" id="TNV77893.1"/>
    </source>
</evidence>